<dbReference type="PROSITE" id="PS51118">
    <property type="entry name" value="HTH_HXLR"/>
    <property type="match status" value="1"/>
</dbReference>
<feature type="domain" description="HTH hxlR-type" evidence="4">
    <location>
        <begin position="10"/>
        <end position="108"/>
    </location>
</feature>
<dbReference type="InterPro" id="IPR036390">
    <property type="entry name" value="WH_DNA-bd_sf"/>
</dbReference>
<dbReference type="InterPro" id="IPR036388">
    <property type="entry name" value="WH-like_DNA-bd_sf"/>
</dbReference>
<keyword evidence="1" id="KW-0805">Transcription regulation</keyword>
<dbReference type="CDD" id="cd00090">
    <property type="entry name" value="HTH_ARSR"/>
    <property type="match status" value="1"/>
</dbReference>
<dbReference type="PANTHER" id="PTHR33204:SF37">
    <property type="entry name" value="HTH-TYPE TRANSCRIPTIONAL REGULATOR YODB"/>
    <property type="match status" value="1"/>
</dbReference>
<evidence type="ECO:0000256" key="3">
    <source>
        <dbReference type="ARBA" id="ARBA00023163"/>
    </source>
</evidence>
<dbReference type="Proteomes" id="UP001164803">
    <property type="component" value="Chromosome"/>
</dbReference>
<sequence>MNADDSAPLCSKFQWAFTLLGRPWTGMIVRALLNGPKRSKEILQMIPNISSRVLHQRLGELEGAGIVERTIYEEKPVRIEYGLTEMGRTLEPAMDEVQKWADRWCTEN</sequence>
<gene>
    <name evidence="5" type="ORF">NZD86_03260</name>
</gene>
<proteinExistence type="predicted"/>
<evidence type="ECO:0000256" key="1">
    <source>
        <dbReference type="ARBA" id="ARBA00023015"/>
    </source>
</evidence>
<evidence type="ECO:0000256" key="2">
    <source>
        <dbReference type="ARBA" id="ARBA00023125"/>
    </source>
</evidence>
<organism evidence="5 6">
    <name type="scientific">Alicyclobacillus dauci</name>
    <dbReference type="NCBI Taxonomy" id="1475485"/>
    <lineage>
        <taxon>Bacteria</taxon>
        <taxon>Bacillati</taxon>
        <taxon>Bacillota</taxon>
        <taxon>Bacilli</taxon>
        <taxon>Bacillales</taxon>
        <taxon>Alicyclobacillaceae</taxon>
        <taxon>Alicyclobacillus</taxon>
    </lineage>
</organism>
<accession>A0ABY6Z8R4</accession>
<dbReference type="PANTHER" id="PTHR33204">
    <property type="entry name" value="TRANSCRIPTIONAL REGULATOR, MARR FAMILY"/>
    <property type="match status" value="1"/>
</dbReference>
<dbReference type="EMBL" id="CP104064">
    <property type="protein sequence ID" value="WAH39118.1"/>
    <property type="molecule type" value="Genomic_DNA"/>
</dbReference>
<keyword evidence="6" id="KW-1185">Reference proteome</keyword>
<evidence type="ECO:0000313" key="6">
    <source>
        <dbReference type="Proteomes" id="UP001164803"/>
    </source>
</evidence>
<protein>
    <submittedName>
        <fullName evidence="5">Helix-turn-helix transcriptional regulator</fullName>
    </submittedName>
</protein>
<dbReference type="Gene3D" id="1.10.10.10">
    <property type="entry name" value="Winged helix-like DNA-binding domain superfamily/Winged helix DNA-binding domain"/>
    <property type="match status" value="1"/>
</dbReference>
<keyword evidence="3" id="KW-0804">Transcription</keyword>
<evidence type="ECO:0000313" key="5">
    <source>
        <dbReference type="EMBL" id="WAH39118.1"/>
    </source>
</evidence>
<dbReference type="Pfam" id="PF01638">
    <property type="entry name" value="HxlR"/>
    <property type="match status" value="1"/>
</dbReference>
<keyword evidence="2" id="KW-0238">DNA-binding</keyword>
<evidence type="ECO:0000259" key="4">
    <source>
        <dbReference type="PROSITE" id="PS51118"/>
    </source>
</evidence>
<dbReference type="InterPro" id="IPR002577">
    <property type="entry name" value="HTH_HxlR"/>
</dbReference>
<dbReference type="InterPro" id="IPR011991">
    <property type="entry name" value="ArsR-like_HTH"/>
</dbReference>
<dbReference type="RefSeq" id="WP_268046775.1">
    <property type="nucleotide sequence ID" value="NZ_CP104064.1"/>
</dbReference>
<dbReference type="SUPFAM" id="SSF46785">
    <property type="entry name" value="Winged helix' DNA-binding domain"/>
    <property type="match status" value="1"/>
</dbReference>
<name>A0ABY6Z8R4_9BACL</name>
<reference evidence="5" key="1">
    <citation type="submission" date="2022-08" db="EMBL/GenBank/DDBJ databases">
        <title>Alicyclobacillus dauci DSM2870, complete genome.</title>
        <authorList>
            <person name="Wang Q."/>
            <person name="Cai R."/>
            <person name="Wang Z."/>
        </authorList>
    </citation>
    <scope>NUCLEOTIDE SEQUENCE</scope>
    <source>
        <strain evidence="5">DSM 28700</strain>
    </source>
</reference>